<accession>A0ABP7RXD7</accession>
<keyword evidence="1" id="KW-1133">Transmembrane helix</keyword>
<protein>
    <recommendedName>
        <fullName evidence="4">Major facilitator superfamily (MFS) profile domain-containing protein</fullName>
    </recommendedName>
</protein>
<proteinExistence type="predicted"/>
<comment type="caution">
    <text evidence="2">The sequence shown here is derived from an EMBL/GenBank/DDBJ whole genome shotgun (WGS) entry which is preliminary data.</text>
</comment>
<reference evidence="3" key="1">
    <citation type="journal article" date="2019" name="Int. J. Syst. Evol. Microbiol.">
        <title>The Global Catalogue of Microorganisms (GCM) 10K type strain sequencing project: providing services to taxonomists for standard genome sequencing and annotation.</title>
        <authorList>
            <consortium name="The Broad Institute Genomics Platform"/>
            <consortium name="The Broad Institute Genome Sequencing Center for Infectious Disease"/>
            <person name="Wu L."/>
            <person name="Ma J."/>
        </authorList>
    </citation>
    <scope>NUCLEOTIDE SEQUENCE [LARGE SCALE GENOMIC DNA]</scope>
    <source>
        <strain evidence="3">JCM 16603</strain>
    </source>
</reference>
<evidence type="ECO:0000313" key="2">
    <source>
        <dbReference type="EMBL" id="GAA4003629.1"/>
    </source>
</evidence>
<gene>
    <name evidence="2" type="ORF">GCM10022211_14210</name>
</gene>
<keyword evidence="1" id="KW-0472">Membrane</keyword>
<evidence type="ECO:0000313" key="3">
    <source>
        <dbReference type="Proteomes" id="UP001501310"/>
    </source>
</evidence>
<evidence type="ECO:0000256" key="1">
    <source>
        <dbReference type="SAM" id="Phobius"/>
    </source>
</evidence>
<feature type="transmembrane region" description="Helical" evidence="1">
    <location>
        <begin position="35"/>
        <end position="56"/>
    </location>
</feature>
<feature type="transmembrane region" description="Helical" evidence="1">
    <location>
        <begin position="139"/>
        <end position="158"/>
    </location>
</feature>
<keyword evidence="3" id="KW-1185">Reference proteome</keyword>
<dbReference type="EMBL" id="BAAAZD010000001">
    <property type="protein sequence ID" value="GAA4003629.1"/>
    <property type="molecule type" value="Genomic_DNA"/>
</dbReference>
<evidence type="ECO:0008006" key="4">
    <source>
        <dbReference type="Google" id="ProtNLM"/>
    </source>
</evidence>
<keyword evidence="1" id="KW-0812">Transmembrane</keyword>
<feature type="transmembrane region" description="Helical" evidence="1">
    <location>
        <begin position="63"/>
        <end position="91"/>
    </location>
</feature>
<organism evidence="2 3">
    <name type="scientific">Sphingomonas humi</name>
    <dbReference type="NCBI Taxonomy" id="335630"/>
    <lineage>
        <taxon>Bacteria</taxon>
        <taxon>Pseudomonadati</taxon>
        <taxon>Pseudomonadota</taxon>
        <taxon>Alphaproteobacteria</taxon>
        <taxon>Sphingomonadales</taxon>
        <taxon>Sphingomonadaceae</taxon>
        <taxon>Sphingomonas</taxon>
    </lineage>
</organism>
<name>A0ABP7RXD7_9SPHN</name>
<dbReference type="Proteomes" id="UP001501310">
    <property type="component" value="Unassembled WGS sequence"/>
</dbReference>
<sequence length="159" mass="17139">MWQRLRAVAFGVRSWLFHEVELLAPAYISTLASQIGSLSAFLGGFAATFLATLLTIKREGHLLTVTITLAVVAAVAFIISVIASTVQIAIYHPNAPSFVSDFPRARIQMSMLLGFMVGTLALLGSLGCCGWLRSRQIGWITAAVGFFGAMMVIVLTVYN</sequence>
<feature type="transmembrane region" description="Helical" evidence="1">
    <location>
        <begin position="111"/>
        <end position="132"/>
    </location>
</feature>